<dbReference type="AlphaFoldDB" id="A0A1D8KCI9"/>
<feature type="domain" description="AAA" evidence="1">
    <location>
        <begin position="1"/>
        <end position="163"/>
    </location>
</feature>
<proteinExistence type="predicted"/>
<dbReference type="Gene3D" id="3.40.50.300">
    <property type="entry name" value="P-loop containing nucleotide triphosphate hydrolases"/>
    <property type="match status" value="1"/>
</dbReference>
<dbReference type="InterPro" id="IPR050678">
    <property type="entry name" value="DNA_Partitioning_ATPase"/>
</dbReference>
<evidence type="ECO:0000313" key="3">
    <source>
        <dbReference type="Proteomes" id="UP000095342"/>
    </source>
</evidence>
<evidence type="ECO:0000313" key="2">
    <source>
        <dbReference type="EMBL" id="AOV18684.1"/>
    </source>
</evidence>
<dbReference type="PANTHER" id="PTHR13696:SF52">
    <property type="entry name" value="PARA FAMILY PROTEIN CT_582"/>
    <property type="match status" value="1"/>
</dbReference>
<dbReference type="PIRSF" id="PIRSF009320">
    <property type="entry name" value="Nuc_binding_HP_1000"/>
    <property type="match status" value="1"/>
</dbReference>
<dbReference type="SUPFAM" id="SSF52540">
    <property type="entry name" value="P-loop containing nucleoside triphosphate hydrolases"/>
    <property type="match status" value="1"/>
</dbReference>
<dbReference type="EMBL" id="CP017448">
    <property type="protein sequence ID" value="AOV18684.1"/>
    <property type="molecule type" value="Genomic_DNA"/>
</dbReference>
<reference evidence="2 3" key="1">
    <citation type="submission" date="2016-09" db="EMBL/GenBank/DDBJ databases">
        <title>Acidihalobacter prosperus V6 (DSM14174).</title>
        <authorList>
            <person name="Khaleque H.N."/>
            <person name="Ramsay J.P."/>
            <person name="Murphy R.J.T."/>
            <person name="Kaksonen A.H."/>
            <person name="Boxall N.J."/>
            <person name="Watkin E.L.J."/>
        </authorList>
    </citation>
    <scope>NUCLEOTIDE SEQUENCE [LARGE SCALE GENOMIC DNA]</scope>
    <source>
        <strain evidence="2 3">V6</strain>
    </source>
</reference>
<evidence type="ECO:0000259" key="1">
    <source>
        <dbReference type="Pfam" id="PF13614"/>
    </source>
</evidence>
<dbReference type="InterPro" id="IPR027417">
    <property type="entry name" value="P-loop_NTPase"/>
</dbReference>
<organism evidence="2 3">
    <name type="scientific">Acidihalobacter aeolianus</name>
    <dbReference type="NCBI Taxonomy" id="2792603"/>
    <lineage>
        <taxon>Bacteria</taxon>
        <taxon>Pseudomonadati</taxon>
        <taxon>Pseudomonadota</taxon>
        <taxon>Gammaproteobacteria</taxon>
        <taxon>Chromatiales</taxon>
        <taxon>Ectothiorhodospiraceae</taxon>
        <taxon>Acidihalobacter</taxon>
    </lineage>
</organism>
<dbReference type="InterPro" id="IPR025669">
    <property type="entry name" value="AAA_dom"/>
</dbReference>
<dbReference type="CDD" id="cd02042">
    <property type="entry name" value="ParAB_family"/>
    <property type="match status" value="1"/>
</dbReference>
<accession>A0A1D8KCI9</accession>
<sequence length="253" mass="27558">MRTLALYNLKGGVGKTVSAVNLAALAARAGFKTLLWDLDPQGSAAWYLGLDREATGGMKRLARGRTPIGELIRHSPVPGLDVLAGGLSSLHLETAQAGQHALLTQLADPLAEDYHLLVYDCPAGLQAVNEAVLERADVVAVPMIPTSLSLNTYELLVHYLAKHKLTRVKLYPFLSQVDRRRGLHRTLCETLPSRMHTLLRARIPYASVVEQMGPKRLPLALFAPHSPAALAYAEMWAELSTRLKLEAPIAPPT</sequence>
<keyword evidence="3" id="KW-1185">Reference proteome</keyword>
<dbReference type="PANTHER" id="PTHR13696">
    <property type="entry name" value="P-LOOP CONTAINING NUCLEOSIDE TRIPHOSPHATE HYDROLASE"/>
    <property type="match status" value="1"/>
</dbReference>
<gene>
    <name evidence="2" type="ORF">BJI67_15390</name>
</gene>
<protein>
    <recommendedName>
        <fullName evidence="1">AAA domain-containing protein</fullName>
    </recommendedName>
</protein>
<dbReference type="Pfam" id="PF13614">
    <property type="entry name" value="AAA_31"/>
    <property type="match status" value="1"/>
</dbReference>
<dbReference type="KEGG" id="aaeo:BJI67_15390"/>
<dbReference type="RefSeq" id="WP_070074207.1">
    <property type="nucleotide sequence ID" value="NZ_CP017448.1"/>
</dbReference>
<name>A0A1D8KCI9_9GAMM</name>
<dbReference type="Proteomes" id="UP000095342">
    <property type="component" value="Chromosome"/>
</dbReference>